<accession>A0A6A6HTS7</accession>
<name>A0A6A6HTS7_9PLEO</name>
<gene>
    <name evidence="2" type="ORF">BU26DRAFT_571732</name>
</gene>
<proteinExistence type="predicted"/>
<dbReference type="Proteomes" id="UP000800094">
    <property type="component" value="Unassembled WGS sequence"/>
</dbReference>
<dbReference type="GeneID" id="54587506"/>
<dbReference type="RefSeq" id="XP_033676579.1">
    <property type="nucleotide sequence ID" value="XM_033834176.1"/>
</dbReference>
<evidence type="ECO:0000313" key="3">
    <source>
        <dbReference type="Proteomes" id="UP000800094"/>
    </source>
</evidence>
<feature type="region of interest" description="Disordered" evidence="1">
    <location>
        <begin position="127"/>
        <end position="188"/>
    </location>
</feature>
<protein>
    <submittedName>
        <fullName evidence="2">Uncharacterized protein</fullName>
    </submittedName>
</protein>
<dbReference type="OrthoDB" id="3797098at2759"/>
<feature type="region of interest" description="Disordered" evidence="1">
    <location>
        <begin position="1"/>
        <end position="49"/>
    </location>
</feature>
<feature type="compositionally biased region" description="Low complexity" evidence="1">
    <location>
        <begin position="175"/>
        <end position="188"/>
    </location>
</feature>
<organism evidence="2 3">
    <name type="scientific">Trematosphaeria pertusa</name>
    <dbReference type="NCBI Taxonomy" id="390896"/>
    <lineage>
        <taxon>Eukaryota</taxon>
        <taxon>Fungi</taxon>
        <taxon>Dikarya</taxon>
        <taxon>Ascomycota</taxon>
        <taxon>Pezizomycotina</taxon>
        <taxon>Dothideomycetes</taxon>
        <taxon>Pleosporomycetidae</taxon>
        <taxon>Pleosporales</taxon>
        <taxon>Massarineae</taxon>
        <taxon>Trematosphaeriaceae</taxon>
        <taxon>Trematosphaeria</taxon>
    </lineage>
</organism>
<dbReference type="EMBL" id="ML987211">
    <property type="protein sequence ID" value="KAF2241575.1"/>
    <property type="molecule type" value="Genomic_DNA"/>
</dbReference>
<sequence>MLSSGSGSSPPPPGRGSGPSSTPPRASTTRVRNGATPQTALLSPGLQRNPDEEFRYYVNHLGQWFEVNAQEARQYRADGFAVHNVDTMESIAEFLNPVQPPSTEGAFGAQVEEADRATDVMEEELNAHLGPGVTHEELQKRAEAAKKAKEKSSEPESPHDKKGGPSSDGDKRDPSAGAGAASSSGVAD</sequence>
<feature type="compositionally biased region" description="Low complexity" evidence="1">
    <location>
        <begin position="18"/>
        <end position="30"/>
    </location>
</feature>
<feature type="compositionally biased region" description="Basic and acidic residues" evidence="1">
    <location>
        <begin position="134"/>
        <end position="174"/>
    </location>
</feature>
<evidence type="ECO:0000256" key="1">
    <source>
        <dbReference type="SAM" id="MobiDB-lite"/>
    </source>
</evidence>
<dbReference type="AlphaFoldDB" id="A0A6A6HTS7"/>
<evidence type="ECO:0000313" key="2">
    <source>
        <dbReference type="EMBL" id="KAF2241575.1"/>
    </source>
</evidence>
<keyword evidence="3" id="KW-1185">Reference proteome</keyword>
<reference evidence="2" key="1">
    <citation type="journal article" date="2020" name="Stud. Mycol.">
        <title>101 Dothideomycetes genomes: a test case for predicting lifestyles and emergence of pathogens.</title>
        <authorList>
            <person name="Haridas S."/>
            <person name="Albert R."/>
            <person name="Binder M."/>
            <person name="Bloem J."/>
            <person name="Labutti K."/>
            <person name="Salamov A."/>
            <person name="Andreopoulos B."/>
            <person name="Baker S."/>
            <person name="Barry K."/>
            <person name="Bills G."/>
            <person name="Bluhm B."/>
            <person name="Cannon C."/>
            <person name="Castanera R."/>
            <person name="Culley D."/>
            <person name="Daum C."/>
            <person name="Ezra D."/>
            <person name="Gonzalez J."/>
            <person name="Henrissat B."/>
            <person name="Kuo A."/>
            <person name="Liang C."/>
            <person name="Lipzen A."/>
            <person name="Lutzoni F."/>
            <person name="Magnuson J."/>
            <person name="Mondo S."/>
            <person name="Nolan M."/>
            <person name="Ohm R."/>
            <person name="Pangilinan J."/>
            <person name="Park H.-J."/>
            <person name="Ramirez L."/>
            <person name="Alfaro M."/>
            <person name="Sun H."/>
            <person name="Tritt A."/>
            <person name="Yoshinaga Y."/>
            <person name="Zwiers L.-H."/>
            <person name="Turgeon B."/>
            <person name="Goodwin S."/>
            <person name="Spatafora J."/>
            <person name="Crous P."/>
            <person name="Grigoriev I."/>
        </authorList>
    </citation>
    <scope>NUCLEOTIDE SEQUENCE</scope>
    <source>
        <strain evidence="2">CBS 122368</strain>
    </source>
</reference>